<evidence type="ECO:0000313" key="1">
    <source>
        <dbReference type="EMBL" id="RSK38262.1"/>
    </source>
</evidence>
<dbReference type="NCBIfam" id="TIGR04019">
    <property type="entry name" value="B_thiol_YtxJ"/>
    <property type="match status" value="1"/>
</dbReference>
<dbReference type="AlphaFoldDB" id="A0A3R9ME55"/>
<dbReference type="OrthoDB" id="677051at2"/>
<gene>
    <name evidence="1" type="primary">ytxJ</name>
    <name evidence="1" type="ORF">EJA19_12260</name>
</gene>
<protein>
    <submittedName>
        <fullName evidence="1">Bacillithiol system redox-active protein YtxJ</fullName>
    </submittedName>
</protein>
<dbReference type="Gene3D" id="3.40.30.10">
    <property type="entry name" value="Glutaredoxin"/>
    <property type="match status" value="1"/>
</dbReference>
<accession>A0A3R9ME55</accession>
<dbReference type="InterPro" id="IPR036249">
    <property type="entry name" value="Thioredoxin-like_sf"/>
</dbReference>
<dbReference type="EMBL" id="RWBG01000006">
    <property type="protein sequence ID" value="RSK38262.1"/>
    <property type="molecule type" value="Genomic_DNA"/>
</dbReference>
<keyword evidence="2" id="KW-1185">Reference proteome</keyword>
<organism evidence="1 2">
    <name type="scientific">Mangrovimonas spongiae</name>
    <dbReference type="NCBI Taxonomy" id="2494697"/>
    <lineage>
        <taxon>Bacteria</taxon>
        <taxon>Pseudomonadati</taxon>
        <taxon>Bacteroidota</taxon>
        <taxon>Flavobacteriia</taxon>
        <taxon>Flavobacteriales</taxon>
        <taxon>Flavobacteriaceae</taxon>
        <taxon>Mangrovimonas</taxon>
    </lineage>
</organism>
<sequence length="128" mass="14801">MGIFNKLFGGTHETEENSKLPWVNLVDKEQLNLLEEASNNKLQIIFKHSTRCGISSMVKRQFEKEFPININVDLYYLDLLKYRDISNQITTKFNIQHESPQLLIVKGGEVIKHASHGQINDLDLKTFV</sequence>
<name>A0A3R9ME55_9FLAO</name>
<dbReference type="Pfam" id="PF11009">
    <property type="entry name" value="BrxC"/>
    <property type="match status" value="1"/>
</dbReference>
<dbReference type="Proteomes" id="UP000270620">
    <property type="component" value="Unassembled WGS sequence"/>
</dbReference>
<dbReference type="InterPro" id="IPR022551">
    <property type="entry name" value="BrxC"/>
</dbReference>
<comment type="caution">
    <text evidence="1">The sequence shown here is derived from an EMBL/GenBank/DDBJ whole genome shotgun (WGS) entry which is preliminary data.</text>
</comment>
<reference evidence="1 2" key="1">
    <citation type="submission" date="2018-12" db="EMBL/GenBank/DDBJ databases">
        <title>Mangrovimonas spongiae sp. nov., a novel member of the genus Mangrovimonas isolated from marine sponge.</title>
        <authorList>
            <person name="Zhuang L."/>
            <person name="Luo L."/>
        </authorList>
    </citation>
    <scope>NUCLEOTIDE SEQUENCE [LARGE SCALE GENOMIC DNA]</scope>
    <source>
        <strain evidence="1 2">HN-E26</strain>
    </source>
</reference>
<dbReference type="SUPFAM" id="SSF52833">
    <property type="entry name" value="Thioredoxin-like"/>
    <property type="match status" value="1"/>
</dbReference>
<evidence type="ECO:0000313" key="2">
    <source>
        <dbReference type="Proteomes" id="UP000270620"/>
    </source>
</evidence>
<dbReference type="RefSeq" id="WP_125468670.1">
    <property type="nucleotide sequence ID" value="NZ_RWBG01000006.1"/>
</dbReference>
<proteinExistence type="predicted"/>